<feature type="chain" id="PRO_5024330805" description="CBM-cenC domain-containing protein" evidence="2">
    <location>
        <begin position="22"/>
        <end position="1021"/>
    </location>
</feature>
<feature type="domain" description="CBM-cenC" evidence="3">
    <location>
        <begin position="276"/>
        <end position="434"/>
    </location>
</feature>
<feature type="domain" description="CBM-cenC" evidence="3">
    <location>
        <begin position="724"/>
        <end position="882"/>
    </location>
</feature>
<dbReference type="AlphaFoldDB" id="A0A5M8P0D1"/>
<evidence type="ECO:0000313" key="4">
    <source>
        <dbReference type="EMBL" id="KAA6301816.1"/>
    </source>
</evidence>
<dbReference type="Proteomes" id="UP000324575">
    <property type="component" value="Unassembled WGS sequence"/>
</dbReference>
<proteinExistence type="predicted"/>
<organism evidence="4 5">
    <name type="scientific">Candidatus Ordinivivax streblomastigis</name>
    <dbReference type="NCBI Taxonomy" id="2540710"/>
    <lineage>
        <taxon>Bacteria</taxon>
        <taxon>Pseudomonadati</taxon>
        <taxon>Bacteroidota</taxon>
        <taxon>Bacteroidia</taxon>
        <taxon>Bacteroidales</taxon>
        <taxon>Candidatus Ordinivivax</taxon>
    </lineage>
</organism>
<evidence type="ECO:0000256" key="2">
    <source>
        <dbReference type="SAM" id="SignalP"/>
    </source>
</evidence>
<keyword evidence="1" id="KW-0378">Hydrolase</keyword>
<feature type="signal peptide" evidence="2">
    <location>
        <begin position="1"/>
        <end position="21"/>
    </location>
</feature>
<evidence type="ECO:0000259" key="3">
    <source>
        <dbReference type="Pfam" id="PF02018"/>
    </source>
</evidence>
<dbReference type="InterPro" id="IPR003305">
    <property type="entry name" value="CenC_carb-bd"/>
</dbReference>
<evidence type="ECO:0000313" key="5">
    <source>
        <dbReference type="Proteomes" id="UP000324575"/>
    </source>
</evidence>
<dbReference type="Pfam" id="PF02018">
    <property type="entry name" value="CBM_4_9"/>
    <property type="match status" value="2"/>
</dbReference>
<comment type="caution">
    <text evidence="4">The sequence shown here is derived from an EMBL/GenBank/DDBJ whole genome shotgun (WGS) entry which is preliminary data.</text>
</comment>
<name>A0A5M8P0D1_9BACT</name>
<dbReference type="SUPFAM" id="SSF49785">
    <property type="entry name" value="Galactose-binding domain-like"/>
    <property type="match status" value="2"/>
</dbReference>
<keyword evidence="2" id="KW-0732">Signal</keyword>
<dbReference type="GO" id="GO:0016798">
    <property type="term" value="F:hydrolase activity, acting on glycosyl bonds"/>
    <property type="evidence" value="ECO:0007669"/>
    <property type="project" value="InterPro"/>
</dbReference>
<gene>
    <name evidence="4" type="ORF">EZS26_001979</name>
</gene>
<accession>A0A5M8P0D1</accession>
<protein>
    <recommendedName>
        <fullName evidence="3">CBM-cenC domain-containing protein</fullName>
    </recommendedName>
</protein>
<evidence type="ECO:0000256" key="1">
    <source>
        <dbReference type="ARBA" id="ARBA00022801"/>
    </source>
</evidence>
<dbReference type="InterPro" id="IPR008979">
    <property type="entry name" value="Galactose-bd-like_sf"/>
</dbReference>
<sequence length="1021" mass="111253">MKKPFFYLFVCALAAVFPLQAQNEAPELQVTVVQEGSLRATGDVPTYTLWGNNAKLTLNISGSNLLPSQVITIQVPGEFSTTHTELLYNAQNVQVVIQLKATKPYSEGDVYVTAGPFVTQYHVIGYASALPQKDLSVNPVYSGGDDEEIEYVLSDAEGFNPTAKGYTIEISAKTPLPISTVQPFGITFDGVGVQSTIAYDNDGNLPIRIDNSDLGWLSKSFLYYPDEEYHTYRYAVASDKRVHIYRDGLLVGLVRGQDLGKQVDFQDGSTDDYVENLLVNGDFEGESELAKDQGDSNGKVLGSLEGWAIGANDVWNSRQYIVKQEIPQITGENNHVFEVTRYRWNDGWGAAQYSQIIDVVPGETYIFSALAKGGYNAREAAYVGSLRMEEIVQGEADGINPKQVTVTSDNWAEYSLEYTTSKTATQVRVTIYLERGSNSGGAPEMYVDNAKLTGYGVAYQQKVGFKSRVADIQYFNYDATGAYAPLETGIGLSAKSFTLNGTGATATLTVTPRHLTQDVKLAASPGFTIDKTEISASAGATTVTITNISSLPEKKGTITLESALFNETVDLIGIGTPLETKDLSVNPVYSGGDDEEIEYVLSDAEGFNPTAKGYTIEISAKTPLPISTVQPFGITFDGVGVQSTIAYDNDGNLPIRIDNSDLGWLSKSFLYYPDEEYHTYRYTVTPDKLVRIYRDNNEVAILRTQDFGKQVDFQDGSTDDYVENLLVNGDFEGESELAKEQGDSNGKVLGSLEGWAIGANDVWNARQYIVKQEIPQITGENNHVFETTRYRWDDGWGAAQYSQIIDVVPGETYIFSALAKGGYNAREAAYVGSLRMEEIVQGEADGINPKQVTVTSDNWAEYSLEYTTSKTATQVRVTIYLERGSNSGGAPEMYVDNAKLTGYGVAYQQKVGFKSFAADIQYFNYANGAYAPLETGIIIPPPAVSGIKNVSGDKAVTAAIRSGVLYLNNVAASSVVSLYSASGSLVKRVNYDEKGIALPQKGFYVAVVKNGSGTKTVKVVY</sequence>
<reference evidence="4 5" key="1">
    <citation type="submission" date="2019-03" db="EMBL/GenBank/DDBJ databases">
        <title>Single cell metagenomics reveals metabolic interactions within the superorganism composed of flagellate Streblomastix strix and complex community of Bacteroidetes bacteria on its surface.</title>
        <authorList>
            <person name="Treitli S.C."/>
            <person name="Kolisko M."/>
            <person name="Husnik F."/>
            <person name="Keeling P."/>
            <person name="Hampl V."/>
        </authorList>
    </citation>
    <scope>NUCLEOTIDE SEQUENCE [LARGE SCALE GENOMIC DNA]</scope>
    <source>
        <strain evidence="4">St1</strain>
    </source>
</reference>
<dbReference type="EMBL" id="SNRX01000013">
    <property type="protein sequence ID" value="KAA6301816.1"/>
    <property type="molecule type" value="Genomic_DNA"/>
</dbReference>
<dbReference type="Gene3D" id="2.60.120.260">
    <property type="entry name" value="Galactose-binding domain-like"/>
    <property type="match status" value="2"/>
</dbReference>